<protein>
    <submittedName>
        <fullName evidence="2">Uncharacterized protein</fullName>
    </submittedName>
</protein>
<dbReference type="EMBL" id="CAUYUJ010014253">
    <property type="protein sequence ID" value="CAK0838872.1"/>
    <property type="molecule type" value="Genomic_DNA"/>
</dbReference>
<feature type="region of interest" description="Disordered" evidence="1">
    <location>
        <begin position="1"/>
        <end position="47"/>
    </location>
</feature>
<reference evidence="2" key="1">
    <citation type="submission" date="2023-10" db="EMBL/GenBank/DDBJ databases">
        <authorList>
            <person name="Chen Y."/>
            <person name="Shah S."/>
            <person name="Dougan E. K."/>
            <person name="Thang M."/>
            <person name="Chan C."/>
        </authorList>
    </citation>
    <scope>NUCLEOTIDE SEQUENCE [LARGE SCALE GENOMIC DNA]</scope>
</reference>
<feature type="region of interest" description="Disordered" evidence="1">
    <location>
        <begin position="156"/>
        <end position="196"/>
    </location>
</feature>
<organism evidence="2 3">
    <name type="scientific">Prorocentrum cordatum</name>
    <dbReference type="NCBI Taxonomy" id="2364126"/>
    <lineage>
        <taxon>Eukaryota</taxon>
        <taxon>Sar</taxon>
        <taxon>Alveolata</taxon>
        <taxon>Dinophyceae</taxon>
        <taxon>Prorocentrales</taxon>
        <taxon>Prorocentraceae</taxon>
        <taxon>Prorocentrum</taxon>
    </lineage>
</organism>
<dbReference type="Proteomes" id="UP001189429">
    <property type="component" value="Unassembled WGS sequence"/>
</dbReference>
<evidence type="ECO:0000313" key="3">
    <source>
        <dbReference type="Proteomes" id="UP001189429"/>
    </source>
</evidence>
<comment type="caution">
    <text evidence="2">The sequence shown here is derived from an EMBL/GenBank/DDBJ whole genome shotgun (WGS) entry which is preliminary data.</text>
</comment>
<feature type="compositionally biased region" description="Low complexity" evidence="1">
    <location>
        <begin position="169"/>
        <end position="182"/>
    </location>
</feature>
<evidence type="ECO:0000313" key="2">
    <source>
        <dbReference type="EMBL" id="CAK0838872.1"/>
    </source>
</evidence>
<evidence type="ECO:0000256" key="1">
    <source>
        <dbReference type="SAM" id="MobiDB-lite"/>
    </source>
</evidence>
<name>A0ABN9T289_9DINO</name>
<accession>A0ABN9T289</accession>
<proteinExistence type="predicted"/>
<gene>
    <name evidence="2" type="ORF">PCOR1329_LOCUS34718</name>
</gene>
<keyword evidence="3" id="KW-1185">Reference proteome</keyword>
<sequence>MASQGALPADDQRGPPEQGPEGGQPGPAVPAADGEPQPAVPAPRRLTPHRRALDKALLYAKISQRTKFWLQGACPEAEMGEVSYNDVARVIHVLQAVIQDEVKLRGVCIIPGFLKVVGKKVKKQPPKVIKVRGKEYTIPEMPAHLLLQATIAKDMKRIDDPEQADPPEADGSSSPSIMGSSSDAVEDGQQQDAPAE</sequence>